<dbReference type="SMART" id="SM00470">
    <property type="entry name" value="ParB"/>
    <property type="match status" value="1"/>
</dbReference>
<organism evidence="3 4">
    <name type="scientific">Treponema succinifaciens (strain ATCC 33096 / DSM 2489 / 6091)</name>
    <dbReference type="NCBI Taxonomy" id="869209"/>
    <lineage>
        <taxon>Bacteria</taxon>
        <taxon>Pseudomonadati</taxon>
        <taxon>Spirochaetota</taxon>
        <taxon>Spirochaetia</taxon>
        <taxon>Spirochaetales</taxon>
        <taxon>Treponemataceae</taxon>
        <taxon>Treponema</taxon>
    </lineage>
</organism>
<dbReference type="STRING" id="869209.Tresu_1128"/>
<dbReference type="RefSeq" id="WP_013701329.1">
    <property type="nucleotide sequence ID" value="NC_015385.1"/>
</dbReference>
<dbReference type="PANTHER" id="PTHR33375:SF1">
    <property type="entry name" value="CHROMOSOME-PARTITIONING PROTEIN PARB-RELATED"/>
    <property type="match status" value="1"/>
</dbReference>
<dbReference type="KEGG" id="tsu:Tresu_1128"/>
<dbReference type="CDD" id="cd16410">
    <property type="entry name" value="ParB_N_like"/>
    <property type="match status" value="1"/>
</dbReference>
<dbReference type="InterPro" id="IPR003115">
    <property type="entry name" value="ParB_N"/>
</dbReference>
<keyword evidence="4" id="KW-1185">Reference proteome</keyword>
<feature type="domain" description="ParB-like N-terminal" evidence="2">
    <location>
        <begin position="1"/>
        <end position="86"/>
    </location>
</feature>
<evidence type="ECO:0000313" key="3">
    <source>
        <dbReference type="EMBL" id="AEB14040.1"/>
    </source>
</evidence>
<dbReference type="eggNOG" id="COG1475">
    <property type="taxonomic scope" value="Bacteria"/>
</dbReference>
<dbReference type="GeneID" id="302998289"/>
<dbReference type="GO" id="GO:0005694">
    <property type="term" value="C:chromosome"/>
    <property type="evidence" value="ECO:0007669"/>
    <property type="project" value="TreeGrafter"/>
</dbReference>
<reference evidence="3 4" key="1">
    <citation type="journal article" date="2011" name="Stand. Genomic Sci.">
        <title>Complete genome sequence of Treponema succinifaciens type strain (6091).</title>
        <authorList>
            <person name="Han C."/>
            <person name="Gronow S."/>
            <person name="Teshima H."/>
            <person name="Lapidus A."/>
            <person name="Nolan M."/>
            <person name="Lucas S."/>
            <person name="Hammon N."/>
            <person name="Deshpande S."/>
            <person name="Cheng J.F."/>
            <person name="Zeytun A."/>
            <person name="Tapia R."/>
            <person name="Goodwin L."/>
            <person name="Pitluck S."/>
            <person name="Liolios K."/>
            <person name="Pagani I."/>
            <person name="Ivanova N."/>
            <person name="Mavromatis K."/>
            <person name="Mikhailova N."/>
            <person name="Huntemann M."/>
            <person name="Pati A."/>
            <person name="Chen A."/>
            <person name="Palaniappan K."/>
            <person name="Land M."/>
            <person name="Hauser L."/>
            <person name="Brambilla E.M."/>
            <person name="Rohde M."/>
            <person name="Goker M."/>
            <person name="Woyke T."/>
            <person name="Bristow J."/>
            <person name="Eisen J.A."/>
            <person name="Markowitz V."/>
            <person name="Hugenholtz P."/>
            <person name="Kyrpides N.C."/>
            <person name="Klenk H.P."/>
            <person name="Detter J.C."/>
        </authorList>
    </citation>
    <scope>NUCLEOTIDE SEQUENCE [LARGE SCALE GENOMIC DNA]</scope>
    <source>
        <strain evidence="4">ATCC 33096 / DSM 2489 / 6091</strain>
    </source>
</reference>
<gene>
    <name evidence="3" type="ordered locus">Tresu_1128</name>
</gene>
<name>F2NXG1_TRES6</name>
<reference evidence="4" key="2">
    <citation type="submission" date="2011-04" db="EMBL/GenBank/DDBJ databases">
        <title>The complete genome of chromosome of Treponema succinifaciens DSM 2489.</title>
        <authorList>
            <person name="Lucas S."/>
            <person name="Copeland A."/>
            <person name="Lapidus A."/>
            <person name="Bruce D."/>
            <person name="Goodwin L."/>
            <person name="Pitluck S."/>
            <person name="Peters L."/>
            <person name="Kyrpides N."/>
            <person name="Mavromatis K."/>
            <person name="Ivanova N."/>
            <person name="Ovchinnikova G."/>
            <person name="Teshima H."/>
            <person name="Detter J.C."/>
            <person name="Tapia R."/>
            <person name="Han C."/>
            <person name="Land M."/>
            <person name="Hauser L."/>
            <person name="Markowitz V."/>
            <person name="Cheng J.-F."/>
            <person name="Hugenholtz P."/>
            <person name="Woyke T."/>
            <person name="Wu D."/>
            <person name="Gronow S."/>
            <person name="Wellnitz S."/>
            <person name="Brambilla E."/>
            <person name="Klenk H.-P."/>
            <person name="Eisen J.A."/>
        </authorList>
    </citation>
    <scope>NUCLEOTIDE SEQUENCE [LARGE SCALE GENOMIC DNA]</scope>
    <source>
        <strain evidence="4">ATCC 33096 / DSM 2489 / 6091</strain>
    </source>
</reference>
<sequence>MLVKIEDIKVKKRVRRDLGDLTALKDSMHRYGLMNPITLNSNYELVAGERRLEAAKSLGWERINANILDSNVDNIRQLEMELEENNQRKEFTDEELMEGYKRLEKLKNPPLIMRILKFIANIFIKIAEFIKSLFGKK</sequence>
<feature type="coiled-coil region" evidence="1">
    <location>
        <begin position="68"/>
        <end position="95"/>
    </location>
</feature>
<dbReference type="SUPFAM" id="SSF110849">
    <property type="entry name" value="ParB/Sulfiredoxin"/>
    <property type="match status" value="1"/>
</dbReference>
<protein>
    <submittedName>
        <fullName evidence="3">ParB domain protein nuclease</fullName>
    </submittedName>
</protein>
<dbReference type="AlphaFoldDB" id="F2NXG1"/>
<dbReference type="OrthoDB" id="2662582at2"/>
<evidence type="ECO:0000313" key="4">
    <source>
        <dbReference type="Proteomes" id="UP000006852"/>
    </source>
</evidence>
<accession>F2NXG1</accession>
<dbReference type="HOGENOM" id="CLU_150097_0_0_12"/>
<dbReference type="Pfam" id="PF02195">
    <property type="entry name" value="ParB_N"/>
    <property type="match status" value="1"/>
</dbReference>
<dbReference type="PANTHER" id="PTHR33375">
    <property type="entry name" value="CHROMOSOME-PARTITIONING PROTEIN PARB-RELATED"/>
    <property type="match status" value="1"/>
</dbReference>
<dbReference type="InterPro" id="IPR050336">
    <property type="entry name" value="Chromosome_partition/occlusion"/>
</dbReference>
<keyword evidence="1" id="KW-0175">Coiled coil</keyword>
<dbReference type="EMBL" id="CP002631">
    <property type="protein sequence ID" value="AEB14040.1"/>
    <property type="molecule type" value="Genomic_DNA"/>
</dbReference>
<dbReference type="Proteomes" id="UP000006852">
    <property type="component" value="Chromosome"/>
</dbReference>
<dbReference type="GO" id="GO:0007059">
    <property type="term" value="P:chromosome segregation"/>
    <property type="evidence" value="ECO:0007669"/>
    <property type="project" value="TreeGrafter"/>
</dbReference>
<evidence type="ECO:0000256" key="1">
    <source>
        <dbReference type="SAM" id="Coils"/>
    </source>
</evidence>
<dbReference type="InterPro" id="IPR036086">
    <property type="entry name" value="ParB/Sulfiredoxin_sf"/>
</dbReference>
<evidence type="ECO:0000259" key="2">
    <source>
        <dbReference type="SMART" id="SM00470"/>
    </source>
</evidence>
<dbReference type="Gene3D" id="3.90.1530.10">
    <property type="entry name" value="Conserved hypothetical protein from pyrococcus furiosus pfu- 392566-001, ParB domain"/>
    <property type="match status" value="1"/>
</dbReference>
<proteinExistence type="predicted"/>
<dbReference type="GO" id="GO:0045881">
    <property type="term" value="P:positive regulation of sporulation resulting in formation of a cellular spore"/>
    <property type="evidence" value="ECO:0007669"/>
    <property type="project" value="TreeGrafter"/>
</dbReference>